<dbReference type="SMART" id="SM00829">
    <property type="entry name" value="PKS_ER"/>
    <property type="match status" value="1"/>
</dbReference>
<dbReference type="InterPro" id="IPR013149">
    <property type="entry name" value="ADH-like_C"/>
</dbReference>
<name>A0A162R0I5_9CLOT</name>
<sequence length="344" mass="36705">MKAIVRTSLEAGSMSVQELPIPSIAEDEVLIRIEAVGVCGTDAHIYGGHVATKVPVVVGHELSGVVENIGNKVTGVKVGDRVVSRLNVEVCGVCRACLTGNPQMCEHRTCPGHIVDGAFADYMKIDAKQLIKIEDSISFEEAAMVEPMACVAHALVERTKVEPEDIVVLFGPGPIGLLALQMAKINGASKVVVVGTNSDENLRLPLAKKLGADYILNSQKDNVEDFISGLTNGQGADLCIECSGAAPAINTGIRSLRRQGRMCVIGLPGRKEIGIEWLTAAQKSLELVFSYSSSPLSWNMCLSMLGRKAIDVKSLISHTASLEDFKTIFDETAKGNVIKAIIKP</sequence>
<dbReference type="GO" id="GO:0016491">
    <property type="term" value="F:oxidoreductase activity"/>
    <property type="evidence" value="ECO:0007669"/>
    <property type="project" value="UniProtKB-KW"/>
</dbReference>
<organism evidence="6 7">
    <name type="scientific">Clostridium magnum DSM 2767</name>
    <dbReference type="NCBI Taxonomy" id="1121326"/>
    <lineage>
        <taxon>Bacteria</taxon>
        <taxon>Bacillati</taxon>
        <taxon>Bacillota</taxon>
        <taxon>Clostridia</taxon>
        <taxon>Eubacteriales</taxon>
        <taxon>Clostridiaceae</taxon>
        <taxon>Clostridium</taxon>
    </lineage>
</organism>
<dbReference type="EC" id="1.1.1.301" evidence="6"/>
<dbReference type="Pfam" id="PF08240">
    <property type="entry name" value="ADH_N"/>
    <property type="match status" value="1"/>
</dbReference>
<feature type="domain" description="Enoyl reductase (ER)" evidence="5">
    <location>
        <begin position="12"/>
        <end position="342"/>
    </location>
</feature>
<dbReference type="InterPro" id="IPR020843">
    <property type="entry name" value="ER"/>
</dbReference>
<dbReference type="InterPro" id="IPR011032">
    <property type="entry name" value="GroES-like_sf"/>
</dbReference>
<evidence type="ECO:0000313" key="6">
    <source>
        <dbReference type="EMBL" id="KZL89239.1"/>
    </source>
</evidence>
<keyword evidence="3 6" id="KW-0560">Oxidoreductase</keyword>
<evidence type="ECO:0000259" key="5">
    <source>
        <dbReference type="SMART" id="SM00829"/>
    </source>
</evidence>
<dbReference type="InterPro" id="IPR036291">
    <property type="entry name" value="NAD(P)-bd_dom_sf"/>
</dbReference>
<keyword evidence="7" id="KW-1185">Reference proteome</keyword>
<dbReference type="InterPro" id="IPR002328">
    <property type="entry name" value="ADH_Zn_CS"/>
</dbReference>
<dbReference type="GO" id="GO:0008270">
    <property type="term" value="F:zinc ion binding"/>
    <property type="evidence" value="ECO:0007669"/>
    <property type="project" value="InterPro"/>
</dbReference>
<dbReference type="PANTHER" id="PTHR43401">
    <property type="entry name" value="L-THREONINE 3-DEHYDROGENASE"/>
    <property type="match status" value="1"/>
</dbReference>
<dbReference type="STRING" id="1121326.CLMAG_54570"/>
<dbReference type="SUPFAM" id="SSF51735">
    <property type="entry name" value="NAD(P)-binding Rossmann-fold domains"/>
    <property type="match status" value="1"/>
</dbReference>
<dbReference type="PANTHER" id="PTHR43401:SF2">
    <property type="entry name" value="L-THREONINE 3-DEHYDROGENASE"/>
    <property type="match status" value="1"/>
</dbReference>
<dbReference type="Pfam" id="PF00107">
    <property type="entry name" value="ADH_zinc_N"/>
    <property type="match status" value="1"/>
</dbReference>
<dbReference type="Gene3D" id="3.90.180.10">
    <property type="entry name" value="Medium-chain alcohol dehydrogenases, catalytic domain"/>
    <property type="match status" value="1"/>
</dbReference>
<dbReference type="SUPFAM" id="SSF50129">
    <property type="entry name" value="GroES-like"/>
    <property type="match status" value="1"/>
</dbReference>
<evidence type="ECO:0000256" key="4">
    <source>
        <dbReference type="RuleBase" id="RU361277"/>
    </source>
</evidence>
<accession>A0A162R0I5</accession>
<protein>
    <submittedName>
        <fullName evidence="6">D-arabitol-phosphate dehydrogenase</fullName>
        <ecNumber evidence="6">1.1.1.301</ecNumber>
    </submittedName>
</protein>
<comment type="cofactor">
    <cofactor evidence="4">
        <name>Zn(2+)</name>
        <dbReference type="ChEBI" id="CHEBI:29105"/>
    </cofactor>
</comment>
<comment type="similarity">
    <text evidence="4">Belongs to the zinc-containing alcohol dehydrogenase family.</text>
</comment>
<evidence type="ECO:0000256" key="1">
    <source>
        <dbReference type="ARBA" id="ARBA00022723"/>
    </source>
</evidence>
<keyword evidence="1 4" id="KW-0479">Metal-binding</keyword>
<dbReference type="PATRIC" id="fig|1121326.3.peg.5526"/>
<dbReference type="InterPro" id="IPR050129">
    <property type="entry name" value="Zn_alcohol_dh"/>
</dbReference>
<dbReference type="AlphaFoldDB" id="A0A162R0I5"/>
<keyword evidence="2 4" id="KW-0862">Zinc</keyword>
<dbReference type="Proteomes" id="UP000076603">
    <property type="component" value="Unassembled WGS sequence"/>
</dbReference>
<proteinExistence type="inferred from homology"/>
<dbReference type="CDD" id="cd08258">
    <property type="entry name" value="Zn_ADH4"/>
    <property type="match status" value="1"/>
</dbReference>
<dbReference type="RefSeq" id="WP_073393597.1">
    <property type="nucleotide sequence ID" value="NZ_FQXL01000075.1"/>
</dbReference>
<evidence type="ECO:0000256" key="3">
    <source>
        <dbReference type="ARBA" id="ARBA00023002"/>
    </source>
</evidence>
<dbReference type="Gene3D" id="3.40.50.720">
    <property type="entry name" value="NAD(P)-binding Rossmann-like Domain"/>
    <property type="match status" value="1"/>
</dbReference>
<gene>
    <name evidence="6" type="ORF">CLMAG_54570</name>
</gene>
<dbReference type="InterPro" id="IPR013154">
    <property type="entry name" value="ADH-like_N"/>
</dbReference>
<dbReference type="EMBL" id="LWAE01000010">
    <property type="protein sequence ID" value="KZL89239.1"/>
    <property type="molecule type" value="Genomic_DNA"/>
</dbReference>
<evidence type="ECO:0000256" key="2">
    <source>
        <dbReference type="ARBA" id="ARBA00022833"/>
    </source>
</evidence>
<comment type="caution">
    <text evidence="6">The sequence shown here is derived from an EMBL/GenBank/DDBJ whole genome shotgun (WGS) entry which is preliminary data.</text>
</comment>
<dbReference type="OrthoDB" id="9769198at2"/>
<evidence type="ECO:0000313" key="7">
    <source>
        <dbReference type="Proteomes" id="UP000076603"/>
    </source>
</evidence>
<dbReference type="PROSITE" id="PS00059">
    <property type="entry name" value="ADH_ZINC"/>
    <property type="match status" value="1"/>
</dbReference>
<reference evidence="6 7" key="1">
    <citation type="submission" date="2016-04" db="EMBL/GenBank/DDBJ databases">
        <title>Genome sequence of Clostridium magnum DSM 2767.</title>
        <authorList>
            <person name="Poehlein A."/>
            <person name="Uhlig R."/>
            <person name="Fischer R."/>
            <person name="Bahl H."/>
            <person name="Daniel R."/>
        </authorList>
    </citation>
    <scope>NUCLEOTIDE SEQUENCE [LARGE SCALE GENOMIC DNA]</scope>
    <source>
        <strain evidence="6 7">DSM 2767</strain>
    </source>
</reference>